<dbReference type="Proteomes" id="UP000054653">
    <property type="component" value="Unassembled WGS sequence"/>
</dbReference>
<feature type="non-terminal residue" evidence="2">
    <location>
        <position position="35"/>
    </location>
</feature>
<evidence type="ECO:0000313" key="2">
    <source>
        <dbReference type="EMBL" id="KRY03343.1"/>
    </source>
</evidence>
<feature type="region of interest" description="Disordered" evidence="1">
    <location>
        <begin position="1"/>
        <end position="35"/>
    </location>
</feature>
<gene>
    <name evidence="2" type="ORF">T03_17051</name>
</gene>
<evidence type="ECO:0000256" key="1">
    <source>
        <dbReference type="SAM" id="MobiDB-lite"/>
    </source>
</evidence>
<reference evidence="2 3" key="1">
    <citation type="submission" date="2015-01" db="EMBL/GenBank/DDBJ databases">
        <title>Evolution of Trichinella species and genotypes.</title>
        <authorList>
            <person name="Korhonen P.K."/>
            <person name="Edoardo P."/>
            <person name="Giuseppe L.R."/>
            <person name="Gasser R.B."/>
        </authorList>
    </citation>
    <scope>NUCLEOTIDE SEQUENCE [LARGE SCALE GENOMIC DNA]</scope>
    <source>
        <strain evidence="2">ISS120</strain>
    </source>
</reference>
<evidence type="ECO:0000313" key="3">
    <source>
        <dbReference type="Proteomes" id="UP000054653"/>
    </source>
</evidence>
<organism evidence="2 3">
    <name type="scientific">Trichinella britovi</name>
    <name type="common">Parasitic roundworm</name>
    <dbReference type="NCBI Taxonomy" id="45882"/>
    <lineage>
        <taxon>Eukaryota</taxon>
        <taxon>Metazoa</taxon>
        <taxon>Ecdysozoa</taxon>
        <taxon>Nematoda</taxon>
        <taxon>Enoplea</taxon>
        <taxon>Dorylaimia</taxon>
        <taxon>Trichinellida</taxon>
        <taxon>Trichinellidae</taxon>
        <taxon>Trichinella</taxon>
    </lineage>
</organism>
<keyword evidence="3" id="KW-1185">Reference proteome</keyword>
<sequence>MRPLGNQTTRERLQPLRFLDGSLRKADDPLSLATE</sequence>
<protein>
    <submittedName>
        <fullName evidence="2">Uncharacterized protein</fullName>
    </submittedName>
</protein>
<name>A0A0V0YSP9_TRIBR</name>
<comment type="caution">
    <text evidence="2">The sequence shown here is derived from an EMBL/GenBank/DDBJ whole genome shotgun (WGS) entry which is preliminary data.</text>
</comment>
<proteinExistence type="predicted"/>
<dbReference type="AlphaFoldDB" id="A0A0V0YSP9"/>
<accession>A0A0V0YSP9</accession>
<dbReference type="EMBL" id="JYDI01006594">
    <property type="protein sequence ID" value="KRY03343.1"/>
    <property type="molecule type" value="Genomic_DNA"/>
</dbReference>